<dbReference type="InterPro" id="IPR051630">
    <property type="entry name" value="Corepressor-Demethylase"/>
</dbReference>
<feature type="compositionally biased region" description="Basic residues" evidence="11">
    <location>
        <begin position="987"/>
        <end position="1005"/>
    </location>
</feature>
<keyword evidence="6" id="KW-0223">Dioxygenase</keyword>
<evidence type="ECO:0000256" key="10">
    <source>
        <dbReference type="ARBA" id="ARBA00034483"/>
    </source>
</evidence>
<organism evidence="13 14">
    <name type="scientific">Caenorhabditis tropicalis</name>
    <dbReference type="NCBI Taxonomy" id="1561998"/>
    <lineage>
        <taxon>Eukaryota</taxon>
        <taxon>Metazoa</taxon>
        <taxon>Ecdysozoa</taxon>
        <taxon>Nematoda</taxon>
        <taxon>Chromadorea</taxon>
        <taxon>Rhabditida</taxon>
        <taxon>Rhabditina</taxon>
        <taxon>Rhabditomorpha</taxon>
        <taxon>Rhabditoidea</taxon>
        <taxon>Rhabditidae</taxon>
        <taxon>Peloderinae</taxon>
        <taxon>Caenorhabditis</taxon>
    </lineage>
</organism>
<feature type="region of interest" description="Disordered" evidence="11">
    <location>
        <begin position="46"/>
        <end position="127"/>
    </location>
</feature>
<keyword evidence="4" id="KW-0862">Zinc</keyword>
<feature type="compositionally biased region" description="Basic and acidic residues" evidence="11">
    <location>
        <begin position="784"/>
        <end position="796"/>
    </location>
</feature>
<evidence type="ECO:0000256" key="6">
    <source>
        <dbReference type="ARBA" id="ARBA00022964"/>
    </source>
</evidence>
<feature type="compositionally biased region" description="Basic and acidic residues" evidence="11">
    <location>
        <begin position="975"/>
        <end position="986"/>
    </location>
</feature>
<feature type="compositionally biased region" description="Polar residues" evidence="11">
    <location>
        <begin position="113"/>
        <end position="126"/>
    </location>
</feature>
<dbReference type="PANTHER" id="PTHR14017">
    <property type="entry name" value="LYSINE-SPECIFIC DEMETHYLASE"/>
    <property type="match status" value="1"/>
</dbReference>
<accession>A0A1I7TRA7</accession>
<evidence type="ECO:0000256" key="7">
    <source>
        <dbReference type="ARBA" id="ARBA00023002"/>
    </source>
</evidence>
<feature type="compositionally biased region" description="Basic and acidic residues" evidence="11">
    <location>
        <begin position="740"/>
        <end position="753"/>
    </location>
</feature>
<dbReference type="Proteomes" id="UP000095282">
    <property type="component" value="Unplaced"/>
</dbReference>
<dbReference type="GO" id="GO:0071558">
    <property type="term" value="F:histone H3K27me2/H3K27me3 demethylase activity"/>
    <property type="evidence" value="ECO:0007669"/>
    <property type="project" value="TreeGrafter"/>
</dbReference>
<evidence type="ECO:0000256" key="4">
    <source>
        <dbReference type="ARBA" id="ARBA00022833"/>
    </source>
</evidence>
<comment type="cofactor">
    <cofactor evidence="1">
        <name>Fe(2+)</name>
        <dbReference type="ChEBI" id="CHEBI:29033"/>
    </cofactor>
</comment>
<feature type="compositionally biased region" description="Polar residues" evidence="11">
    <location>
        <begin position="816"/>
        <end position="826"/>
    </location>
</feature>
<keyword evidence="5" id="KW-0156">Chromatin regulator</keyword>
<feature type="compositionally biased region" description="Basic and acidic residues" evidence="11">
    <location>
        <begin position="907"/>
        <end position="917"/>
    </location>
</feature>
<dbReference type="GO" id="GO:0046872">
    <property type="term" value="F:metal ion binding"/>
    <property type="evidence" value="ECO:0007669"/>
    <property type="project" value="UniProtKB-KW"/>
</dbReference>
<dbReference type="STRING" id="1561998.A0A1I7TRA7"/>
<evidence type="ECO:0000256" key="9">
    <source>
        <dbReference type="ARBA" id="ARBA00023242"/>
    </source>
</evidence>
<evidence type="ECO:0000313" key="13">
    <source>
        <dbReference type="Proteomes" id="UP000095282"/>
    </source>
</evidence>
<feature type="compositionally biased region" description="Basic and acidic residues" evidence="11">
    <location>
        <begin position="858"/>
        <end position="884"/>
    </location>
</feature>
<feature type="compositionally biased region" description="Low complexity" evidence="11">
    <location>
        <begin position="894"/>
        <end position="906"/>
    </location>
</feature>
<reference evidence="14" key="1">
    <citation type="submission" date="2016-11" db="UniProtKB">
        <authorList>
            <consortium name="WormBaseParasite"/>
        </authorList>
    </citation>
    <scope>IDENTIFICATION</scope>
</reference>
<keyword evidence="3" id="KW-0479">Metal-binding</keyword>
<comment type="similarity">
    <text evidence="10">Belongs to the UTX family.</text>
</comment>
<proteinExistence type="inferred from homology"/>
<dbReference type="PROSITE" id="PS51184">
    <property type="entry name" value="JMJC"/>
    <property type="match status" value="1"/>
</dbReference>
<evidence type="ECO:0000256" key="11">
    <source>
        <dbReference type="SAM" id="MobiDB-lite"/>
    </source>
</evidence>
<dbReference type="Pfam" id="PF21322">
    <property type="entry name" value="KDM6_C-hel"/>
    <property type="match status" value="1"/>
</dbReference>
<dbReference type="InterPro" id="IPR003347">
    <property type="entry name" value="JmjC_dom"/>
</dbReference>
<name>A0A1I7TRA7_9PELO</name>
<dbReference type="GO" id="GO:0044666">
    <property type="term" value="C:MLL3/4 complex"/>
    <property type="evidence" value="ECO:0007669"/>
    <property type="project" value="TreeGrafter"/>
</dbReference>
<keyword evidence="9" id="KW-0539">Nucleus</keyword>
<evidence type="ECO:0000256" key="1">
    <source>
        <dbReference type="ARBA" id="ARBA00001954"/>
    </source>
</evidence>
<evidence type="ECO:0000256" key="3">
    <source>
        <dbReference type="ARBA" id="ARBA00022723"/>
    </source>
</evidence>
<dbReference type="SMART" id="SM00558">
    <property type="entry name" value="JmjC"/>
    <property type="match status" value="1"/>
</dbReference>
<dbReference type="InterPro" id="IPR048562">
    <property type="entry name" value="KDM6A_B-like_C-hel"/>
</dbReference>
<dbReference type="GO" id="GO:0010468">
    <property type="term" value="P:regulation of gene expression"/>
    <property type="evidence" value="ECO:0007669"/>
    <property type="project" value="TreeGrafter"/>
</dbReference>
<protein>
    <submittedName>
        <fullName evidence="14">JmjC domain-containing protein</fullName>
    </submittedName>
</protein>
<evidence type="ECO:0000313" key="14">
    <source>
        <dbReference type="WBParaSite" id="Csp11.Scaffold629.g10986.t1"/>
    </source>
</evidence>
<dbReference type="Gene3D" id="2.10.110.20">
    <property type="match status" value="1"/>
</dbReference>
<dbReference type="SUPFAM" id="SSF51197">
    <property type="entry name" value="Clavaminate synthase-like"/>
    <property type="match status" value="1"/>
</dbReference>
<feature type="region of interest" description="Disordered" evidence="11">
    <location>
        <begin position="516"/>
        <end position="1012"/>
    </location>
</feature>
<dbReference type="GO" id="GO:0031490">
    <property type="term" value="F:chromatin DNA binding"/>
    <property type="evidence" value="ECO:0007669"/>
    <property type="project" value="TreeGrafter"/>
</dbReference>
<feature type="compositionally biased region" description="Acidic residues" evidence="11">
    <location>
        <begin position="953"/>
        <end position="963"/>
    </location>
</feature>
<keyword evidence="8" id="KW-0408">Iron</keyword>
<dbReference type="Gene3D" id="1.20.58.1370">
    <property type="match status" value="1"/>
</dbReference>
<evidence type="ECO:0000256" key="5">
    <source>
        <dbReference type="ARBA" id="ARBA00022853"/>
    </source>
</evidence>
<sequence length="1658" mass="186304">MKKRDKEEWSASWCQRCASAREERVHSPSLLSLSFVFRQEFIDSNMESTEGSSKPPGKHTENESCVLEDVSSIPLPPTPPPPPPPPPPPSQEPLSLSENKSIASPESLPSPPVQQMNTPSTQQAEASRQLADFNVTNKNASSTQGNEIMTQNIGCQFRAQYLALNQAVLAMQVNKPITQQAEASRQPTDSQEEEIASLKKLVSSLASELDAFKKAVLNKQNVEQSTQTPEEPSLSAEEAMEVDALTPIAAQPSSPTVKVPSQIASKPTSIIDAPSQIAVPPTASIVNVTSQIVSEPSNSIFNVPSPIAAPPTTSLIQPQFATLLNASIVNIPFQWTTPNVKASTSEYVLPRKAFVSIDEIGIRINYARETSIQKTSWTQTEEDHVDEAIPVKPSSFETVRATKSDQETQCEIIQPISPTQTEVAHVDEAIPVGPESSSLDTIKATKPDQETQYEITEPNTPTQTEVAKIDEAIPIEPQSLSLETVGATEPDQEIQYKLIQPSSPTQFELAHNDEAMPVGPESSSFETVEATKSDQETEYEDIESSSPTQSEVADVDEAIPVRPKPQIEEQIEYEQVQEREPVDLEPVAAEPVIPEPVEERVLRNGKQASNVERTVRTRHKKTNGEGAPIAKKQKKNKKKKKTTPLRKRYTNPKGTQRRRQDAARMKKQAVTDAAEEEMQVDEASDTEQEERAQIDAPMAAGPINLKQEDAPEEMQSVDADEAADDQATYPEALEDSEAFESSRFKLVKTEQAAEKNPVSYEADIPLENEAAQPEMENKNVQLERAMEEVHGPKEESVPVEPVHEVSAFDEDPDHQSPGTSTENSASPVYEETDEATQTPVAAQDSVKPAEPLSAETSEIVRRQPAKIEHQKVVTMDWKNEDKKKLLAVKHTHSLESSEGTSSSSSQDHSRELSREFSPEFGEDGDFDSYSPPPQKSSLEMPVESGPLEYLGNPEEEVPEDLEEAPAAKKARSRKPANEKAKTGAKKEGRKRKSESTRRAKPKKPRKAIDDDQINTRKLKKLTSKWAAVMMLIHARDNMSERLEEFSEEEKKRVDTFIRKYMDNQDTLNLQGEVTLDTMFPDEGNYRHLEEFLKKATLTVAKAPAPRKGAQVTPAPRFPNRIKLSGKGYVELNSTADEVLAKTADYLRNGRNEIWMEKGDVELPMPSPELIRAEKEMFAEARKGLIPKFNNRMACPIFNAKTMEEVNSPEFDRILNSSPIMLVNGMSKAIGLNEGLFDHKVIQNQKPNKRVDLLDQIPQSADWNYTADGIDGWRVSSFFSSMEFSEFREYIKRSQEDCLEAYGVVAKAESPKKQEKNLQKMMEGKIKNGYKPGGENADLFWIRFGTNIDLLQEDYLPQYEEIQAKFPACCRPSRPENLLNYVGADILGINTVQMYIKVPGVRTAAHMENSLMCSINWNRGPGSCTWFAVANEYWAKLVHLVNLNFMRFNGQDYWPSEVELHRYQIPYYKFEQKADSMVYVPTGTFHWVQSNGFCTHISWNVGQPTFTQLATAMVSYDFNLEYKFEQHVPMVSVAWKLAKDKMFVNDENMYKLIKSIMIRGLGFSKFFFDTLARDNQEIVEATGDERKLGEFSRCDGCRCEVFNIVRLYEDDSGEFDRSIAYCSKCTVPREVEEERTLRFIYYYSLDELKRIFDAYKPDQ</sequence>
<feature type="compositionally biased region" description="Pro residues" evidence="11">
    <location>
        <begin position="74"/>
        <end position="91"/>
    </location>
</feature>
<dbReference type="Pfam" id="PF02373">
    <property type="entry name" value="JmjC"/>
    <property type="match status" value="1"/>
</dbReference>
<feature type="compositionally biased region" description="Acidic residues" evidence="11">
    <location>
        <begin position="673"/>
        <end position="688"/>
    </location>
</feature>
<comment type="subcellular location">
    <subcellularLocation>
        <location evidence="2">Nucleus</location>
    </subcellularLocation>
</comment>
<keyword evidence="7" id="KW-0560">Oxidoreductase</keyword>
<evidence type="ECO:0000256" key="2">
    <source>
        <dbReference type="ARBA" id="ARBA00004123"/>
    </source>
</evidence>
<dbReference type="Gene3D" id="2.60.120.650">
    <property type="entry name" value="Cupin"/>
    <property type="match status" value="1"/>
</dbReference>
<keyword evidence="13" id="KW-1185">Reference proteome</keyword>
<evidence type="ECO:0000256" key="8">
    <source>
        <dbReference type="ARBA" id="ARBA00023004"/>
    </source>
</evidence>
<feature type="compositionally biased region" description="Polar residues" evidence="11">
    <location>
        <begin position="92"/>
        <end position="104"/>
    </location>
</feature>
<feature type="domain" description="JmjC" evidence="12">
    <location>
        <begin position="1354"/>
        <end position="1517"/>
    </location>
</feature>
<dbReference type="GO" id="GO:0000978">
    <property type="term" value="F:RNA polymerase II cis-regulatory region sequence-specific DNA binding"/>
    <property type="evidence" value="ECO:0007669"/>
    <property type="project" value="TreeGrafter"/>
</dbReference>
<evidence type="ECO:0000259" key="12">
    <source>
        <dbReference type="PROSITE" id="PS51184"/>
    </source>
</evidence>
<feature type="compositionally biased region" description="Basic residues" evidence="11">
    <location>
        <begin position="631"/>
        <end position="650"/>
    </location>
</feature>
<dbReference type="PANTHER" id="PTHR14017:SF29">
    <property type="entry name" value="LYSINE-SPECIFIC DEMETHYLASE JMJD-3.1"/>
    <property type="match status" value="1"/>
</dbReference>
<dbReference type="InterPro" id="IPR046941">
    <property type="entry name" value="KDM6_GATAL_sf"/>
</dbReference>
<dbReference type="WBParaSite" id="Csp11.Scaffold629.g10986.t1">
    <property type="protein sequence ID" value="Csp11.Scaffold629.g10986.t1"/>
    <property type="gene ID" value="Csp11.Scaffold629.g10986"/>
</dbReference>